<dbReference type="NCBIfam" id="NF008240">
    <property type="entry name" value="PRK11014.1"/>
    <property type="match status" value="1"/>
</dbReference>
<organism evidence="11 12">
    <name type="scientific">Vibrio sagamiensis NBRC 104589</name>
    <dbReference type="NCBI Taxonomy" id="1219064"/>
    <lineage>
        <taxon>Bacteria</taxon>
        <taxon>Pseudomonadati</taxon>
        <taxon>Pseudomonadota</taxon>
        <taxon>Gammaproteobacteria</taxon>
        <taxon>Vibrionales</taxon>
        <taxon>Vibrionaceae</taxon>
        <taxon>Vibrio</taxon>
    </lineage>
</organism>
<dbReference type="InterPro" id="IPR030489">
    <property type="entry name" value="TR_Rrf2-type_CS"/>
</dbReference>
<evidence type="ECO:0000256" key="6">
    <source>
        <dbReference type="ARBA" id="ARBA00023015"/>
    </source>
</evidence>
<dbReference type="OrthoDB" id="9795923at2"/>
<sequence length="141" mass="15716">MQLTSFTDYAIRTLLFLASLPKNELTNITEVTNLFGVSRNHMVKVINRLGHLGYIQTVRGKNGGIRIMKPANAIVIGRVVRDLEPLELLNCSIEVCHITPACRLKSKLEQAKMAFLSELDNCTVADLLNDNSELLLLLARP</sequence>
<dbReference type="GO" id="GO:0003690">
    <property type="term" value="F:double-stranded DNA binding"/>
    <property type="evidence" value="ECO:0007669"/>
    <property type="project" value="UniProtKB-UniRule"/>
</dbReference>
<dbReference type="PROSITE" id="PS51197">
    <property type="entry name" value="HTH_RRF2_2"/>
    <property type="match status" value="1"/>
</dbReference>
<comment type="function">
    <text evidence="10">Nitric oxide-sensitive repressor of genes involved in protecting the cell against nitrosative stress. May require iron for activity.</text>
</comment>
<keyword evidence="8 10" id="KW-0804">Transcription</keyword>
<dbReference type="Gene3D" id="1.10.10.10">
    <property type="entry name" value="Winged helix-like DNA-binding domain superfamily/Winged helix DNA-binding domain"/>
    <property type="match status" value="1"/>
</dbReference>
<evidence type="ECO:0000256" key="2">
    <source>
        <dbReference type="ARBA" id="ARBA00022714"/>
    </source>
</evidence>
<dbReference type="GO" id="GO:0005506">
    <property type="term" value="F:iron ion binding"/>
    <property type="evidence" value="ECO:0007669"/>
    <property type="project" value="UniProtKB-UniRule"/>
</dbReference>
<keyword evidence="6 10" id="KW-0805">Transcription regulation</keyword>
<gene>
    <name evidence="10 11" type="primary">nsrR</name>
    <name evidence="11" type="ORF">VSA01S_29130</name>
</gene>
<evidence type="ECO:0000256" key="10">
    <source>
        <dbReference type="HAMAP-Rule" id="MF_01177"/>
    </source>
</evidence>
<comment type="caution">
    <text evidence="11">The sequence shown here is derived from an EMBL/GenBank/DDBJ whole genome shotgun (WGS) entry which is preliminary data.</text>
</comment>
<dbReference type="InterPro" id="IPR000944">
    <property type="entry name" value="Tscrpt_reg_Rrf2"/>
</dbReference>
<dbReference type="HAMAP" id="MF_01177">
    <property type="entry name" value="HTH_type_NsrR"/>
    <property type="match status" value="1"/>
</dbReference>
<evidence type="ECO:0000256" key="1">
    <source>
        <dbReference type="ARBA" id="ARBA00022491"/>
    </source>
</evidence>
<feature type="binding site" evidence="10">
    <location>
        <position position="91"/>
    </location>
    <ligand>
        <name>[2Fe-2S] cluster</name>
        <dbReference type="ChEBI" id="CHEBI:190135"/>
    </ligand>
</feature>
<dbReference type="InterPro" id="IPR036390">
    <property type="entry name" value="WH_DNA-bd_sf"/>
</dbReference>
<dbReference type="PANTHER" id="PTHR33221:SF4">
    <property type="entry name" value="HTH-TYPE TRANSCRIPTIONAL REPRESSOR NSRR"/>
    <property type="match status" value="1"/>
</dbReference>
<dbReference type="FunFam" id="1.10.10.10:FF:000105">
    <property type="entry name" value="HTH-type transcriptional repressor NsrR"/>
    <property type="match status" value="1"/>
</dbReference>
<dbReference type="Proteomes" id="UP000321922">
    <property type="component" value="Unassembled WGS sequence"/>
</dbReference>
<reference evidence="11 12" key="1">
    <citation type="submission" date="2019-07" db="EMBL/GenBank/DDBJ databases">
        <title>Whole genome shotgun sequence of Vibrio sagamiensis NBRC 104589.</title>
        <authorList>
            <person name="Hosoyama A."/>
            <person name="Uohara A."/>
            <person name="Ohji S."/>
            <person name="Ichikawa N."/>
        </authorList>
    </citation>
    <scope>NUCLEOTIDE SEQUENCE [LARGE SCALE GENOMIC DNA]</scope>
    <source>
        <strain evidence="11 12">NBRC 104589</strain>
    </source>
</reference>
<dbReference type="InterPro" id="IPR036388">
    <property type="entry name" value="WH-like_DNA-bd_sf"/>
</dbReference>
<dbReference type="NCBIfam" id="TIGR00738">
    <property type="entry name" value="rrf2_super"/>
    <property type="match status" value="1"/>
</dbReference>
<keyword evidence="4 10" id="KW-0408">Iron</keyword>
<keyword evidence="7 10" id="KW-0238">DNA-binding</keyword>
<proteinExistence type="inferred from homology"/>
<dbReference type="GO" id="GO:0051537">
    <property type="term" value="F:2 iron, 2 sulfur cluster binding"/>
    <property type="evidence" value="ECO:0007669"/>
    <property type="project" value="UniProtKB-KW"/>
</dbReference>
<evidence type="ECO:0000313" key="12">
    <source>
        <dbReference type="Proteomes" id="UP000321922"/>
    </source>
</evidence>
<evidence type="ECO:0000256" key="9">
    <source>
        <dbReference type="ARBA" id="ARBA00074698"/>
    </source>
</evidence>
<evidence type="ECO:0000256" key="5">
    <source>
        <dbReference type="ARBA" id="ARBA00023014"/>
    </source>
</evidence>
<feature type="binding site" evidence="10">
    <location>
        <position position="96"/>
    </location>
    <ligand>
        <name>[2Fe-2S] cluster</name>
        <dbReference type="ChEBI" id="CHEBI:190135"/>
    </ligand>
</feature>
<dbReference type="Pfam" id="PF02082">
    <property type="entry name" value="Rrf2"/>
    <property type="match status" value="1"/>
</dbReference>
<keyword evidence="12" id="KW-1185">Reference proteome</keyword>
<feature type="binding site" evidence="10">
    <location>
        <position position="102"/>
    </location>
    <ligand>
        <name>[2Fe-2S] cluster</name>
        <dbReference type="ChEBI" id="CHEBI:190135"/>
    </ligand>
</feature>
<keyword evidence="1 10" id="KW-0678">Repressor</keyword>
<evidence type="ECO:0000256" key="8">
    <source>
        <dbReference type="ARBA" id="ARBA00023163"/>
    </source>
</evidence>
<comment type="cofactor">
    <cofactor evidence="10">
        <name>[2Fe-2S] cluster</name>
        <dbReference type="ChEBI" id="CHEBI:190135"/>
    </cofactor>
    <text evidence="10">Binds 1 [2Fe-2S] cluster per subunit.</text>
</comment>
<evidence type="ECO:0000256" key="7">
    <source>
        <dbReference type="ARBA" id="ARBA00023125"/>
    </source>
</evidence>
<evidence type="ECO:0000256" key="3">
    <source>
        <dbReference type="ARBA" id="ARBA00022723"/>
    </source>
</evidence>
<dbReference type="GO" id="GO:0045892">
    <property type="term" value="P:negative regulation of DNA-templated transcription"/>
    <property type="evidence" value="ECO:0007669"/>
    <property type="project" value="InterPro"/>
</dbReference>
<dbReference type="SUPFAM" id="SSF46785">
    <property type="entry name" value="Winged helix' DNA-binding domain"/>
    <property type="match status" value="1"/>
</dbReference>
<protein>
    <recommendedName>
        <fullName evidence="9 10">HTH-type transcriptional repressor NsrR</fullName>
    </recommendedName>
</protein>
<evidence type="ECO:0000256" key="4">
    <source>
        <dbReference type="ARBA" id="ARBA00023004"/>
    </source>
</evidence>
<dbReference type="RefSeq" id="WP_039980047.1">
    <property type="nucleotide sequence ID" value="NZ_BAOJ01000026.1"/>
</dbReference>
<keyword evidence="3 10" id="KW-0479">Metal-binding</keyword>
<keyword evidence="2 10" id="KW-0001">2Fe-2S</keyword>
<dbReference type="PROSITE" id="PS01332">
    <property type="entry name" value="HTH_RRF2_1"/>
    <property type="match status" value="1"/>
</dbReference>
<dbReference type="EMBL" id="BJXJ01000032">
    <property type="protein sequence ID" value="GEM76801.1"/>
    <property type="molecule type" value="Genomic_DNA"/>
</dbReference>
<dbReference type="GO" id="GO:0003700">
    <property type="term" value="F:DNA-binding transcription factor activity"/>
    <property type="evidence" value="ECO:0007669"/>
    <property type="project" value="UniProtKB-UniRule"/>
</dbReference>
<dbReference type="AlphaFoldDB" id="A0A511QHQ1"/>
<dbReference type="PANTHER" id="PTHR33221">
    <property type="entry name" value="WINGED HELIX-TURN-HELIX TRANSCRIPTIONAL REGULATOR, RRF2 FAMILY"/>
    <property type="match status" value="1"/>
</dbReference>
<accession>A0A511QHQ1</accession>
<dbReference type="GO" id="GO:0005829">
    <property type="term" value="C:cytosol"/>
    <property type="evidence" value="ECO:0007669"/>
    <property type="project" value="TreeGrafter"/>
</dbReference>
<keyword evidence="5 10" id="KW-0411">Iron-sulfur</keyword>
<evidence type="ECO:0000313" key="11">
    <source>
        <dbReference type="EMBL" id="GEM76801.1"/>
    </source>
</evidence>
<name>A0A511QHQ1_9VIBR</name>
<dbReference type="InterPro" id="IPR023761">
    <property type="entry name" value="Tscrpt_rep_HTH_NsrR"/>
</dbReference>